<reference evidence="2 3" key="1">
    <citation type="submission" date="2020-03" db="EMBL/GenBank/DDBJ databases">
        <title>Variable regions in the genome of staphylococcal bacteriophage Twort.</title>
        <authorList>
            <person name="Glowacka-Rutkowska A."/>
            <person name="Gawor J."/>
            <person name="Lobocka M."/>
        </authorList>
    </citation>
    <scope>NUCLEOTIDE SEQUENCE [LARGE SCALE GENOMIC DNA]</scope>
</reference>
<dbReference type="RefSeq" id="YP_238635.1">
    <property type="nucleotide sequence ID" value="NC_007021.1"/>
</dbReference>
<sequence>MSGFNDFLKQESKRVNKPLKKQRKKKETPIEEVQEKLAKIRSKSKYMDLGRRYK</sequence>
<dbReference type="EMBL" id="MT151386">
    <property type="protein sequence ID" value="QIW89172.1"/>
    <property type="molecule type" value="Genomic_DNA"/>
</dbReference>
<feature type="region of interest" description="Disordered" evidence="1">
    <location>
        <begin position="1"/>
        <end position="31"/>
    </location>
</feature>
<accession>A0A6H0X5P0</accession>
<dbReference type="KEGG" id="vg:5130475"/>
<organism evidence="2 3">
    <name type="scientific">Staphylococcus phage Twort (strain DSM 17442 / HER 48)</name>
    <name type="common">Bacteriophage Twort</name>
    <dbReference type="NCBI Taxonomy" id="2908167"/>
    <lineage>
        <taxon>Viruses</taxon>
        <taxon>Duplodnaviria</taxon>
        <taxon>Heunggongvirae</taxon>
        <taxon>Uroviricota</taxon>
        <taxon>Caudoviricetes</taxon>
        <taxon>Herelleviridae</taxon>
        <taxon>Twortvirinae</taxon>
        <taxon>Twortvirus</taxon>
        <taxon>Twortvirus twort</taxon>
    </lineage>
</organism>
<evidence type="ECO:0000313" key="3">
    <source>
        <dbReference type="Proteomes" id="UP000503318"/>
    </source>
</evidence>
<dbReference type="Proteomes" id="UP000503318">
    <property type="component" value="Segment"/>
</dbReference>
<evidence type="ECO:0000256" key="1">
    <source>
        <dbReference type="SAM" id="MobiDB-lite"/>
    </source>
</evidence>
<evidence type="ECO:0000313" key="2">
    <source>
        <dbReference type="EMBL" id="QIW89172.1"/>
    </source>
</evidence>
<gene>
    <name evidence="2" type="ORF">TwortDSMZ_174</name>
</gene>
<proteinExistence type="predicted"/>
<feature type="compositionally biased region" description="Basic residues" evidence="1">
    <location>
        <begin position="15"/>
        <end position="26"/>
    </location>
</feature>
<name>A0A6H0X5P0_BPTWO</name>
<organismHost>
    <name type="scientific">Twortvirus twort</name>
    <dbReference type="NCBI Taxonomy" id="55510"/>
</organismHost>
<protein>
    <submittedName>
        <fullName evidence="2">Uncharacterized protein</fullName>
    </submittedName>
</protein>